<sequence>MGDEVTFKQTKKRRRFWMVITIGVVSLSLFSCVGLSAGIYLLASGDRPSILSGDAVGVVRLDGVITSAGGDGGLFGDAGISPESFAADLKEAVEDDGVRAIVLRVNSPGGSAAASQEMYEEVKRAAKKKPIVASVSEVAASGSYYAISPADEIMAVRASDIGSIGVFIAVTNLEGLYDKLGVKMDIIKEGKYKAMGDPSKPLTKDERKILQDHAKEIYNQFIDDVAKARSNLTRGQVKKLATGRTWPATQAKELGLVDSFGNYQDAIDRAAKLGKIEGKPQVVTYEKNDWFDLVESGIKALNNIGKLPRMEKIQR</sequence>
<proteinExistence type="inferred from homology"/>
<dbReference type="AlphaFoldDB" id="A0A0F9NUC6"/>
<keyword evidence="5" id="KW-1133">Transmembrane helix</keyword>
<evidence type="ECO:0000256" key="1">
    <source>
        <dbReference type="ARBA" id="ARBA00008683"/>
    </source>
</evidence>
<dbReference type="Pfam" id="PF01343">
    <property type="entry name" value="Peptidase_S49"/>
    <property type="match status" value="1"/>
</dbReference>
<dbReference type="Gene3D" id="3.90.226.10">
    <property type="entry name" value="2-enoyl-CoA Hydratase, Chain A, domain 1"/>
    <property type="match status" value="2"/>
</dbReference>
<evidence type="ECO:0000313" key="7">
    <source>
        <dbReference type="EMBL" id="KKN23095.1"/>
    </source>
</evidence>
<organism evidence="7">
    <name type="scientific">marine sediment metagenome</name>
    <dbReference type="NCBI Taxonomy" id="412755"/>
    <lineage>
        <taxon>unclassified sequences</taxon>
        <taxon>metagenomes</taxon>
        <taxon>ecological metagenomes</taxon>
    </lineage>
</organism>
<gene>
    <name evidence="7" type="ORF">LCGC14_0908390</name>
</gene>
<name>A0A0F9NUC6_9ZZZZ</name>
<dbReference type="PANTHER" id="PTHR42987">
    <property type="entry name" value="PEPTIDASE S49"/>
    <property type="match status" value="1"/>
</dbReference>
<comment type="similarity">
    <text evidence="1">Belongs to the peptidase S49 family.</text>
</comment>
<keyword evidence="3" id="KW-0378">Hydrolase</keyword>
<accession>A0A0F9NUC6</accession>
<keyword evidence="5" id="KW-0472">Membrane</keyword>
<dbReference type="GO" id="GO:0006508">
    <property type="term" value="P:proteolysis"/>
    <property type="evidence" value="ECO:0007669"/>
    <property type="project" value="UniProtKB-KW"/>
</dbReference>
<dbReference type="InterPro" id="IPR004635">
    <property type="entry name" value="Pept_S49_SppA"/>
</dbReference>
<dbReference type="EMBL" id="LAZR01003005">
    <property type="protein sequence ID" value="KKN23095.1"/>
    <property type="molecule type" value="Genomic_DNA"/>
</dbReference>
<dbReference type="InterPro" id="IPR047272">
    <property type="entry name" value="S49_SppA_C"/>
</dbReference>
<dbReference type="SUPFAM" id="SSF52096">
    <property type="entry name" value="ClpP/crotonase"/>
    <property type="match status" value="1"/>
</dbReference>
<feature type="transmembrane region" description="Helical" evidence="5">
    <location>
        <begin position="16"/>
        <end position="42"/>
    </location>
</feature>
<dbReference type="GO" id="GO:0008236">
    <property type="term" value="F:serine-type peptidase activity"/>
    <property type="evidence" value="ECO:0007669"/>
    <property type="project" value="UniProtKB-KW"/>
</dbReference>
<dbReference type="CDD" id="cd07023">
    <property type="entry name" value="S49_Sppa_N_C"/>
    <property type="match status" value="1"/>
</dbReference>
<dbReference type="NCBIfam" id="TIGR00706">
    <property type="entry name" value="SppA_dom"/>
    <property type="match status" value="1"/>
</dbReference>
<keyword evidence="4" id="KW-0720">Serine protease</keyword>
<dbReference type="InterPro" id="IPR002142">
    <property type="entry name" value="Peptidase_S49"/>
</dbReference>
<keyword evidence="2" id="KW-0645">Protease</keyword>
<reference evidence="7" key="1">
    <citation type="journal article" date="2015" name="Nature">
        <title>Complex archaea that bridge the gap between prokaryotes and eukaryotes.</title>
        <authorList>
            <person name="Spang A."/>
            <person name="Saw J.H."/>
            <person name="Jorgensen S.L."/>
            <person name="Zaremba-Niedzwiedzka K."/>
            <person name="Martijn J."/>
            <person name="Lind A.E."/>
            <person name="van Eijk R."/>
            <person name="Schleper C."/>
            <person name="Guy L."/>
            <person name="Ettema T.J."/>
        </authorList>
    </citation>
    <scope>NUCLEOTIDE SEQUENCE</scope>
</reference>
<dbReference type="PANTHER" id="PTHR42987:SF4">
    <property type="entry name" value="PROTEASE SOHB-RELATED"/>
    <property type="match status" value="1"/>
</dbReference>
<keyword evidence="5" id="KW-0812">Transmembrane</keyword>
<protein>
    <recommendedName>
        <fullName evidence="6">Peptidase S49 domain-containing protein</fullName>
    </recommendedName>
</protein>
<evidence type="ECO:0000256" key="3">
    <source>
        <dbReference type="ARBA" id="ARBA00022801"/>
    </source>
</evidence>
<evidence type="ECO:0000256" key="4">
    <source>
        <dbReference type="ARBA" id="ARBA00022825"/>
    </source>
</evidence>
<comment type="caution">
    <text evidence="7">The sequence shown here is derived from an EMBL/GenBank/DDBJ whole genome shotgun (WGS) entry which is preliminary data.</text>
</comment>
<evidence type="ECO:0000256" key="5">
    <source>
        <dbReference type="SAM" id="Phobius"/>
    </source>
</evidence>
<dbReference type="InterPro" id="IPR029045">
    <property type="entry name" value="ClpP/crotonase-like_dom_sf"/>
</dbReference>
<feature type="domain" description="Peptidase S49" evidence="6">
    <location>
        <begin position="125"/>
        <end position="276"/>
    </location>
</feature>
<evidence type="ECO:0000256" key="2">
    <source>
        <dbReference type="ARBA" id="ARBA00022670"/>
    </source>
</evidence>
<evidence type="ECO:0000259" key="6">
    <source>
        <dbReference type="Pfam" id="PF01343"/>
    </source>
</evidence>